<keyword evidence="3" id="KW-1003">Cell membrane</keyword>
<evidence type="ECO:0000256" key="2">
    <source>
        <dbReference type="ARBA" id="ARBA00006228"/>
    </source>
</evidence>
<protein>
    <submittedName>
        <fullName evidence="8">Multicomponent Na+:H+ antiporter subunit E/energy-converting hydrogenase B subunit A</fullName>
    </submittedName>
</protein>
<dbReference type="GO" id="GO:0005886">
    <property type="term" value="C:plasma membrane"/>
    <property type="evidence" value="ECO:0007669"/>
    <property type="project" value="UniProtKB-SubCell"/>
</dbReference>
<reference evidence="8 9" key="1">
    <citation type="submission" date="2018-06" db="EMBL/GenBank/DDBJ databases">
        <title>Genomic Encyclopedia of Archaeal and Bacterial Type Strains, Phase II (KMG-II): from individual species to whole genera.</title>
        <authorList>
            <person name="Goeker M."/>
        </authorList>
    </citation>
    <scope>NUCLEOTIDE SEQUENCE [LARGE SCALE GENOMIC DNA]</scope>
    <source>
        <strain evidence="8 9">DSM 6779</strain>
    </source>
</reference>
<dbReference type="AlphaFoldDB" id="A0A2W7NA00"/>
<keyword evidence="9" id="KW-1185">Reference proteome</keyword>
<accession>A0A2W7NA00</accession>
<evidence type="ECO:0000256" key="5">
    <source>
        <dbReference type="ARBA" id="ARBA00022989"/>
    </source>
</evidence>
<dbReference type="Pfam" id="PF01899">
    <property type="entry name" value="MNHE"/>
    <property type="match status" value="1"/>
</dbReference>
<proteinExistence type="inferred from homology"/>
<evidence type="ECO:0000256" key="1">
    <source>
        <dbReference type="ARBA" id="ARBA00004651"/>
    </source>
</evidence>
<name>A0A2W7NA00_9BACT</name>
<organism evidence="8 9">
    <name type="scientific">Breznakibacter xylanolyticus</name>
    <dbReference type="NCBI Taxonomy" id="990"/>
    <lineage>
        <taxon>Bacteria</taxon>
        <taxon>Pseudomonadati</taxon>
        <taxon>Bacteroidota</taxon>
        <taxon>Bacteroidia</taxon>
        <taxon>Marinilabiliales</taxon>
        <taxon>Marinilabiliaceae</taxon>
        <taxon>Breznakibacter</taxon>
    </lineage>
</organism>
<evidence type="ECO:0000313" key="8">
    <source>
        <dbReference type="EMBL" id="PZX17255.1"/>
    </source>
</evidence>
<evidence type="ECO:0000256" key="4">
    <source>
        <dbReference type="ARBA" id="ARBA00022692"/>
    </source>
</evidence>
<dbReference type="RefSeq" id="WP_111445245.1">
    <property type="nucleotide sequence ID" value="NZ_QKZK01000010.1"/>
</dbReference>
<evidence type="ECO:0000256" key="7">
    <source>
        <dbReference type="SAM" id="Phobius"/>
    </source>
</evidence>
<dbReference type="PANTHER" id="PTHR34584:SF1">
    <property type="entry name" value="NA(+)_H(+) ANTIPORTER SUBUNIT E1"/>
    <property type="match status" value="1"/>
</dbReference>
<evidence type="ECO:0000313" key="9">
    <source>
        <dbReference type="Proteomes" id="UP000249239"/>
    </source>
</evidence>
<comment type="subcellular location">
    <subcellularLocation>
        <location evidence="1">Cell membrane</location>
        <topology evidence="1">Multi-pass membrane protein</topology>
    </subcellularLocation>
</comment>
<dbReference type="Proteomes" id="UP000249239">
    <property type="component" value="Unassembled WGS sequence"/>
</dbReference>
<comment type="caution">
    <text evidence="8">The sequence shown here is derived from an EMBL/GenBank/DDBJ whole genome shotgun (WGS) entry which is preliminary data.</text>
</comment>
<dbReference type="GO" id="GO:0008324">
    <property type="term" value="F:monoatomic cation transmembrane transporter activity"/>
    <property type="evidence" value="ECO:0007669"/>
    <property type="project" value="InterPro"/>
</dbReference>
<dbReference type="EMBL" id="QKZK01000010">
    <property type="protein sequence ID" value="PZX17255.1"/>
    <property type="molecule type" value="Genomic_DNA"/>
</dbReference>
<comment type="similarity">
    <text evidence="2">Belongs to the CPA3 antiporters (TC 2.A.63) subunit E family.</text>
</comment>
<evidence type="ECO:0000256" key="6">
    <source>
        <dbReference type="ARBA" id="ARBA00023136"/>
    </source>
</evidence>
<evidence type="ECO:0000256" key="3">
    <source>
        <dbReference type="ARBA" id="ARBA00022475"/>
    </source>
</evidence>
<keyword evidence="6 7" id="KW-0472">Membrane</keyword>
<dbReference type="OrthoDB" id="9800498at2"/>
<keyword evidence="4 7" id="KW-0812">Transmembrane</keyword>
<feature type="transmembrane region" description="Helical" evidence="7">
    <location>
        <begin position="6"/>
        <end position="30"/>
    </location>
</feature>
<dbReference type="InterPro" id="IPR002758">
    <property type="entry name" value="Cation_antiport_E"/>
</dbReference>
<keyword evidence="5 7" id="KW-1133">Transmembrane helix</keyword>
<gene>
    <name evidence="8" type="ORF">LX69_01570</name>
</gene>
<dbReference type="PANTHER" id="PTHR34584">
    <property type="entry name" value="NA(+)/H(+) ANTIPORTER SUBUNIT E1"/>
    <property type="match status" value="1"/>
</dbReference>
<sequence>MKPLYFIVFWFYYLYELLKSGVSLAFTIVVRSRRIWDGEITYHTTLTKPIQVVLLFNLVSMTPGTLSIDIDEDNNMLIHVVDLAQLSDAIASIKRIEGFIAKMV</sequence>